<dbReference type="Gene3D" id="3.40.50.1110">
    <property type="entry name" value="SGNH hydrolase"/>
    <property type="match status" value="1"/>
</dbReference>
<sequence length="317" mass="35927">MNEVRTNEFGFRIAAGQSGPIPPGEGTILFLGDSQTTAVQVPAESTYVSLIERELVRKGWAVKTMNAGSNGFNTVQEYLFFRKLYRQGFRPRIVVMYVTNNDLFEDVPELPYGRYTVGPDGYLVPLPPDPARLDLLRRAKETPPPKPNFWLRNSAILRHVWYSYRILRTPRDVGGWVKNTYLRDDLDPLARQRWELATAAIRSLNHLVSSYGGTLVIAVHPDPIEWSDAYYAKVIAALPELSGRVDRMKLQRGYRRIAEKLGVQFIDMLQEFPSISVREFRFALDPHANPSGHRVIASQLMKGLERIGVLGRPSDSG</sequence>
<dbReference type="InterPro" id="IPR036514">
    <property type="entry name" value="SGNH_hydro_sf"/>
</dbReference>
<dbReference type="GO" id="GO:0016788">
    <property type="term" value="F:hydrolase activity, acting on ester bonds"/>
    <property type="evidence" value="ECO:0007669"/>
    <property type="project" value="UniProtKB-ARBA"/>
</dbReference>
<gene>
    <name evidence="1" type="ORF">HYY65_09480</name>
</gene>
<name>A0A932GQE8_UNCTE</name>
<evidence type="ECO:0000313" key="1">
    <source>
        <dbReference type="EMBL" id="MBI3015271.1"/>
    </source>
</evidence>
<dbReference type="SUPFAM" id="SSF52266">
    <property type="entry name" value="SGNH hydrolase"/>
    <property type="match status" value="1"/>
</dbReference>
<reference evidence="1" key="1">
    <citation type="submission" date="2020-07" db="EMBL/GenBank/DDBJ databases">
        <title>Huge and variable diversity of episymbiotic CPR bacteria and DPANN archaea in groundwater ecosystems.</title>
        <authorList>
            <person name="He C.Y."/>
            <person name="Keren R."/>
            <person name="Whittaker M."/>
            <person name="Farag I.F."/>
            <person name="Doudna J."/>
            <person name="Cate J.H.D."/>
            <person name="Banfield J.F."/>
        </authorList>
    </citation>
    <scope>NUCLEOTIDE SEQUENCE</scope>
    <source>
        <strain evidence="1">NC_groundwater_717_Ag_S-0.2um_59_8</strain>
    </source>
</reference>
<dbReference type="EMBL" id="JACPSX010000179">
    <property type="protein sequence ID" value="MBI3015271.1"/>
    <property type="molecule type" value="Genomic_DNA"/>
</dbReference>
<accession>A0A932GQE8</accession>
<organism evidence="1 2">
    <name type="scientific">Tectimicrobiota bacterium</name>
    <dbReference type="NCBI Taxonomy" id="2528274"/>
    <lineage>
        <taxon>Bacteria</taxon>
        <taxon>Pseudomonadati</taxon>
        <taxon>Nitrospinota/Tectimicrobiota group</taxon>
        <taxon>Candidatus Tectimicrobiota</taxon>
    </lineage>
</organism>
<protein>
    <recommendedName>
        <fullName evidence="3">SGNH hydrolase-type esterase domain-containing protein</fullName>
    </recommendedName>
</protein>
<evidence type="ECO:0008006" key="3">
    <source>
        <dbReference type="Google" id="ProtNLM"/>
    </source>
</evidence>
<evidence type="ECO:0000313" key="2">
    <source>
        <dbReference type="Proteomes" id="UP000741360"/>
    </source>
</evidence>
<dbReference type="Proteomes" id="UP000741360">
    <property type="component" value="Unassembled WGS sequence"/>
</dbReference>
<proteinExistence type="predicted"/>
<dbReference type="AlphaFoldDB" id="A0A932GQE8"/>
<comment type="caution">
    <text evidence="1">The sequence shown here is derived from an EMBL/GenBank/DDBJ whole genome shotgun (WGS) entry which is preliminary data.</text>
</comment>